<feature type="non-terminal residue" evidence="1">
    <location>
        <position position="1"/>
    </location>
</feature>
<accession>A0A0G1R7N7</accession>
<dbReference type="STRING" id="1618589.UX25_C0020G0011"/>
<evidence type="ECO:0000313" key="2">
    <source>
        <dbReference type="Proteomes" id="UP000034922"/>
    </source>
</evidence>
<sequence>DELADVRNTYIGYHLFHQETPRSETISISCPVNNFQYQRL</sequence>
<name>A0A0G1R7N7_9BACT</name>
<dbReference type="Proteomes" id="UP000034922">
    <property type="component" value="Unassembled WGS sequence"/>
</dbReference>
<dbReference type="EMBL" id="LCLM01000020">
    <property type="protein sequence ID" value="KKU16945.1"/>
    <property type="molecule type" value="Genomic_DNA"/>
</dbReference>
<proteinExistence type="predicted"/>
<dbReference type="AlphaFoldDB" id="A0A0G1R7N7"/>
<gene>
    <name evidence="1" type="ORF">UX25_C0020G0011</name>
</gene>
<reference evidence="1 2" key="1">
    <citation type="journal article" date="2015" name="Nature">
        <title>rRNA introns, odd ribosomes, and small enigmatic genomes across a large radiation of phyla.</title>
        <authorList>
            <person name="Brown C.T."/>
            <person name="Hug L.A."/>
            <person name="Thomas B.C."/>
            <person name="Sharon I."/>
            <person name="Castelle C.J."/>
            <person name="Singh A."/>
            <person name="Wilkins M.J."/>
            <person name="Williams K.H."/>
            <person name="Banfield J.F."/>
        </authorList>
    </citation>
    <scope>NUCLEOTIDE SEQUENCE [LARGE SCALE GENOMIC DNA]</scope>
</reference>
<comment type="caution">
    <text evidence="1">The sequence shown here is derived from an EMBL/GenBank/DDBJ whole genome shotgun (WGS) entry which is preliminary data.</text>
</comment>
<organism evidence="1 2">
    <name type="scientific">Candidatus Woesebacteria bacterium GW2011_GWC2_45_9</name>
    <dbReference type="NCBI Taxonomy" id="1618589"/>
    <lineage>
        <taxon>Bacteria</taxon>
        <taxon>Candidatus Woeseibacteriota</taxon>
    </lineage>
</organism>
<protein>
    <submittedName>
        <fullName evidence="1">Uncharacterized protein</fullName>
    </submittedName>
</protein>
<evidence type="ECO:0000313" key="1">
    <source>
        <dbReference type="EMBL" id="KKU16945.1"/>
    </source>
</evidence>